<keyword evidence="2" id="KW-1185">Reference proteome</keyword>
<dbReference type="AlphaFoldDB" id="A0A0C2CFS9"/>
<sequence>MCRSGGGEGVGSSAARDGVMADGCGPTVSCRVGAGNGCNKSMISHSVRVVVSAALGVREGVTCPPVET</sequence>
<evidence type="ECO:0000313" key="2">
    <source>
        <dbReference type="Proteomes" id="UP000054047"/>
    </source>
</evidence>
<accession>A0A0C2CFS9</accession>
<organism evidence="1 2">
    <name type="scientific">Ancylostoma duodenale</name>
    <dbReference type="NCBI Taxonomy" id="51022"/>
    <lineage>
        <taxon>Eukaryota</taxon>
        <taxon>Metazoa</taxon>
        <taxon>Ecdysozoa</taxon>
        <taxon>Nematoda</taxon>
        <taxon>Chromadorea</taxon>
        <taxon>Rhabditida</taxon>
        <taxon>Rhabditina</taxon>
        <taxon>Rhabditomorpha</taxon>
        <taxon>Strongyloidea</taxon>
        <taxon>Ancylostomatidae</taxon>
        <taxon>Ancylostomatinae</taxon>
        <taxon>Ancylostoma</taxon>
    </lineage>
</organism>
<proteinExistence type="predicted"/>
<protein>
    <submittedName>
        <fullName evidence="1">Uncharacterized protein</fullName>
    </submittedName>
</protein>
<gene>
    <name evidence="1" type="ORF">ANCDUO_14661</name>
</gene>
<dbReference type="Proteomes" id="UP000054047">
    <property type="component" value="Unassembled WGS sequence"/>
</dbReference>
<name>A0A0C2CFS9_9BILA</name>
<evidence type="ECO:0000313" key="1">
    <source>
        <dbReference type="EMBL" id="KIH55188.1"/>
    </source>
</evidence>
<dbReference type="EMBL" id="KN737765">
    <property type="protein sequence ID" value="KIH55188.1"/>
    <property type="molecule type" value="Genomic_DNA"/>
</dbReference>
<reference evidence="1 2" key="1">
    <citation type="submission" date="2013-12" db="EMBL/GenBank/DDBJ databases">
        <title>Draft genome of the parsitic nematode Ancylostoma duodenale.</title>
        <authorList>
            <person name="Mitreva M."/>
        </authorList>
    </citation>
    <scope>NUCLEOTIDE SEQUENCE [LARGE SCALE GENOMIC DNA]</scope>
    <source>
        <strain evidence="1 2">Zhejiang</strain>
    </source>
</reference>